<evidence type="ECO:0000256" key="4">
    <source>
        <dbReference type="ARBA" id="ARBA00022692"/>
    </source>
</evidence>
<dbReference type="GO" id="GO:0031966">
    <property type="term" value="C:mitochondrial membrane"/>
    <property type="evidence" value="ECO:0007669"/>
    <property type="project" value="UniProtKB-SubCell"/>
</dbReference>
<dbReference type="OrthoDB" id="14252at2759"/>
<sequence length="609" mass="66211">MAPVSKPCIVCGTPTPRRCSKCAPHTNLFFCSTEHQKLVWPVHSRVCGTDTGKGCMWPLTVHEAQTILDNRDVPFRRWSGEQGYTQAKYLDKECKVPRVAHADYVHQFTSQPSGHWAHKQSFESALTDLRQHEFERTTRNGTAIDWPTLNVWDLATALRCKWVPLTPLFTPWYGPTMHHFVLLLALVKEYHVRPDEVPLAFCEHAYEALRATLRSLHPQPQLGSVQIELLQELLDPRTMELRMPLGSMSTPPAGLDAAVDAPAPSVSAVSPALDFAAGTVAGVASLLTGHPFDTVKVRLQTQQRVSSWRGGGGIEAACEVSTRQLYYKGAAHAFVRVVREEGLAGLYKGVSSPMLGVAVMNASVFTSYKFAMNAMLPHPDAEPTLAQITLAGSASGVFTSFITTPIDRLKILQQSTSVGQARQPSVLSLLRSLPPTSLYRGWTATVLRDTGYGPYFLVYEYVVRGGNLGLFGGGGERGAGERTRGVKADLVDEVESEVFGNEGQPPASALRVLAAGGLAGIVGWGCTFPIDVIKTKMQSLPPPDPPSRSSASQRAAPHPYATLRSTVGAILRESGWRGFVTGLAPTLVRSVPVNMVTFAVFELVVATFR</sequence>
<keyword evidence="10" id="KW-0496">Mitochondrion</keyword>
<dbReference type="EMBL" id="SOZI01000173">
    <property type="protein sequence ID" value="TNY17819.1"/>
    <property type="molecule type" value="Genomic_DNA"/>
</dbReference>
<dbReference type="InterPro" id="IPR018108">
    <property type="entry name" value="MCP_transmembrane"/>
</dbReference>
<dbReference type="Pfam" id="PF00153">
    <property type="entry name" value="Mito_carr"/>
    <property type="match status" value="3"/>
</dbReference>
<dbReference type="PROSITE" id="PS50865">
    <property type="entry name" value="ZF_MYND_2"/>
    <property type="match status" value="1"/>
</dbReference>
<evidence type="ECO:0000256" key="2">
    <source>
        <dbReference type="ARBA" id="ARBA00006375"/>
    </source>
</evidence>
<organism evidence="16 17">
    <name type="scientific">Rhodotorula diobovata</name>
    <dbReference type="NCBI Taxonomy" id="5288"/>
    <lineage>
        <taxon>Eukaryota</taxon>
        <taxon>Fungi</taxon>
        <taxon>Dikarya</taxon>
        <taxon>Basidiomycota</taxon>
        <taxon>Pucciniomycotina</taxon>
        <taxon>Microbotryomycetes</taxon>
        <taxon>Sporidiobolales</taxon>
        <taxon>Sporidiobolaceae</taxon>
        <taxon>Rhodotorula</taxon>
    </lineage>
</organism>
<evidence type="ECO:0000256" key="10">
    <source>
        <dbReference type="ARBA" id="ARBA00023128"/>
    </source>
</evidence>
<protein>
    <submittedName>
        <fullName evidence="16">Mitochondrial carrier domain-containing protein</fullName>
    </submittedName>
</protein>
<evidence type="ECO:0000313" key="17">
    <source>
        <dbReference type="Proteomes" id="UP000311382"/>
    </source>
</evidence>
<dbReference type="InterPro" id="IPR023395">
    <property type="entry name" value="MCP_dom_sf"/>
</dbReference>
<keyword evidence="4 13" id="KW-0812">Transmembrane</keyword>
<feature type="repeat" description="Solcar" evidence="13">
    <location>
        <begin position="269"/>
        <end position="374"/>
    </location>
</feature>
<evidence type="ECO:0000259" key="15">
    <source>
        <dbReference type="PROSITE" id="PS50865"/>
    </source>
</evidence>
<comment type="similarity">
    <text evidence="2">Belongs to the mitochondrial carrier (TC 2.A.29) family.</text>
</comment>
<evidence type="ECO:0000256" key="12">
    <source>
        <dbReference type="PROSITE-ProRule" id="PRU00134"/>
    </source>
</evidence>
<evidence type="ECO:0000256" key="6">
    <source>
        <dbReference type="ARBA" id="ARBA00022737"/>
    </source>
</evidence>
<dbReference type="PANTHER" id="PTHR45624:SF10">
    <property type="entry name" value="SLC (SOLUTE CARRIER) HOMOLOG"/>
    <property type="match status" value="1"/>
</dbReference>
<dbReference type="Pfam" id="PF01753">
    <property type="entry name" value="zf-MYND"/>
    <property type="match status" value="1"/>
</dbReference>
<keyword evidence="8" id="KW-0862">Zinc</keyword>
<gene>
    <name evidence="16" type="ORF">DMC30DRAFT_419410</name>
</gene>
<keyword evidence="11 13" id="KW-0472">Membrane</keyword>
<evidence type="ECO:0000256" key="8">
    <source>
        <dbReference type="ARBA" id="ARBA00022833"/>
    </source>
</evidence>
<dbReference type="InterPro" id="IPR050567">
    <property type="entry name" value="Mitochondrial_Carrier"/>
</dbReference>
<evidence type="ECO:0000256" key="5">
    <source>
        <dbReference type="ARBA" id="ARBA00022723"/>
    </source>
</evidence>
<evidence type="ECO:0000256" key="11">
    <source>
        <dbReference type="ARBA" id="ARBA00023136"/>
    </source>
</evidence>
<keyword evidence="9" id="KW-1133">Transmembrane helix</keyword>
<feature type="repeat" description="Solcar" evidence="13">
    <location>
        <begin position="383"/>
        <end position="465"/>
    </location>
</feature>
<feature type="repeat" description="Solcar" evidence="13">
    <location>
        <begin position="507"/>
        <end position="607"/>
    </location>
</feature>
<dbReference type="SUPFAM" id="SSF144232">
    <property type="entry name" value="HIT/MYND zinc finger-like"/>
    <property type="match status" value="1"/>
</dbReference>
<dbReference type="GO" id="GO:0008270">
    <property type="term" value="F:zinc ion binding"/>
    <property type="evidence" value="ECO:0007669"/>
    <property type="project" value="UniProtKB-KW"/>
</dbReference>
<reference evidence="16 17" key="1">
    <citation type="submission" date="2019-03" db="EMBL/GenBank/DDBJ databases">
        <title>Rhodosporidium diobovatum UCD-FST 08-225 genome sequencing, assembly, and annotation.</title>
        <authorList>
            <person name="Fakankun I.U."/>
            <person name="Fristensky B."/>
            <person name="Levin D.B."/>
        </authorList>
    </citation>
    <scope>NUCLEOTIDE SEQUENCE [LARGE SCALE GENOMIC DNA]</scope>
    <source>
        <strain evidence="16 17">UCD-FST 08-225</strain>
    </source>
</reference>
<evidence type="ECO:0000256" key="14">
    <source>
        <dbReference type="SAM" id="MobiDB-lite"/>
    </source>
</evidence>
<comment type="subcellular location">
    <subcellularLocation>
        <location evidence="1">Mitochondrion membrane</location>
        <topology evidence="1">Multi-pass membrane protein</topology>
    </subcellularLocation>
</comment>
<feature type="domain" description="MYND-type" evidence="15">
    <location>
        <begin position="8"/>
        <end position="47"/>
    </location>
</feature>
<dbReference type="Gene3D" id="1.50.40.10">
    <property type="entry name" value="Mitochondrial carrier domain"/>
    <property type="match status" value="2"/>
</dbReference>
<evidence type="ECO:0000256" key="7">
    <source>
        <dbReference type="ARBA" id="ARBA00022771"/>
    </source>
</evidence>
<dbReference type="Proteomes" id="UP000311382">
    <property type="component" value="Unassembled WGS sequence"/>
</dbReference>
<keyword evidence="3" id="KW-0813">Transport</keyword>
<dbReference type="InterPro" id="IPR002893">
    <property type="entry name" value="Znf_MYND"/>
</dbReference>
<dbReference type="PANTHER" id="PTHR45624">
    <property type="entry name" value="MITOCHONDRIAL BASIC AMINO ACIDS TRANSPORTER-RELATED"/>
    <property type="match status" value="1"/>
</dbReference>
<proteinExistence type="inferred from homology"/>
<keyword evidence="5" id="KW-0479">Metal-binding</keyword>
<evidence type="ECO:0000256" key="13">
    <source>
        <dbReference type="PROSITE-ProRule" id="PRU00282"/>
    </source>
</evidence>
<evidence type="ECO:0000256" key="3">
    <source>
        <dbReference type="ARBA" id="ARBA00022448"/>
    </source>
</evidence>
<keyword evidence="6" id="KW-0677">Repeat</keyword>
<accession>A0A5C5FNE7</accession>
<dbReference type="Gene3D" id="6.10.140.2220">
    <property type="match status" value="1"/>
</dbReference>
<dbReference type="SUPFAM" id="SSF103506">
    <property type="entry name" value="Mitochondrial carrier"/>
    <property type="match status" value="1"/>
</dbReference>
<keyword evidence="7 12" id="KW-0863">Zinc-finger</keyword>
<evidence type="ECO:0000256" key="9">
    <source>
        <dbReference type="ARBA" id="ARBA00022989"/>
    </source>
</evidence>
<keyword evidence="17" id="KW-1185">Reference proteome</keyword>
<dbReference type="GO" id="GO:0022857">
    <property type="term" value="F:transmembrane transporter activity"/>
    <property type="evidence" value="ECO:0007669"/>
    <property type="project" value="TreeGrafter"/>
</dbReference>
<evidence type="ECO:0000313" key="16">
    <source>
        <dbReference type="EMBL" id="TNY17819.1"/>
    </source>
</evidence>
<comment type="caution">
    <text evidence="16">The sequence shown here is derived from an EMBL/GenBank/DDBJ whole genome shotgun (WGS) entry which is preliminary data.</text>
</comment>
<feature type="compositionally biased region" description="Low complexity" evidence="14">
    <location>
        <begin position="547"/>
        <end position="557"/>
    </location>
</feature>
<name>A0A5C5FNE7_9BASI</name>
<evidence type="ECO:0000256" key="1">
    <source>
        <dbReference type="ARBA" id="ARBA00004225"/>
    </source>
</evidence>
<feature type="region of interest" description="Disordered" evidence="14">
    <location>
        <begin position="537"/>
        <end position="557"/>
    </location>
</feature>
<dbReference type="PROSITE" id="PS50920">
    <property type="entry name" value="SOLCAR"/>
    <property type="match status" value="3"/>
</dbReference>
<dbReference type="AlphaFoldDB" id="A0A5C5FNE7"/>